<dbReference type="Pfam" id="PF06305">
    <property type="entry name" value="LapA_dom"/>
    <property type="match status" value="1"/>
</dbReference>
<feature type="domain" description="Lipopolysaccharide assembly protein A" evidence="6">
    <location>
        <begin position="21"/>
        <end position="80"/>
    </location>
</feature>
<feature type="transmembrane region" description="Helical" evidence="5">
    <location>
        <begin position="35"/>
        <end position="60"/>
    </location>
</feature>
<dbReference type="Proteomes" id="UP000176445">
    <property type="component" value="Unassembled WGS sequence"/>
</dbReference>
<keyword evidence="3 5" id="KW-1133">Transmembrane helix</keyword>
<sequence length="97" mass="10565">MVLFLFLGALIGITSVIFAMQNTAIVTLTFFDWQVAAPLAVIVLGSAALGIGMTLLAMLVRIISDALNEYTLRREERKAETAVVYETGTTEERRVSA</sequence>
<evidence type="ECO:0000259" key="6">
    <source>
        <dbReference type="Pfam" id="PF06305"/>
    </source>
</evidence>
<dbReference type="AlphaFoldDB" id="A0A1F6CR49"/>
<evidence type="ECO:0000313" key="8">
    <source>
        <dbReference type="Proteomes" id="UP000176445"/>
    </source>
</evidence>
<gene>
    <name evidence="7" type="ORF">A2704_02460</name>
</gene>
<keyword evidence="2 5" id="KW-0812">Transmembrane</keyword>
<evidence type="ECO:0000256" key="1">
    <source>
        <dbReference type="ARBA" id="ARBA00022475"/>
    </source>
</evidence>
<comment type="caution">
    <text evidence="7">The sequence shown here is derived from an EMBL/GenBank/DDBJ whole genome shotgun (WGS) entry which is preliminary data.</text>
</comment>
<keyword evidence="1" id="KW-1003">Cell membrane</keyword>
<accession>A0A1F6CR49</accession>
<dbReference type="EMBL" id="MFKW01000020">
    <property type="protein sequence ID" value="OGG51624.1"/>
    <property type="molecule type" value="Genomic_DNA"/>
</dbReference>
<evidence type="ECO:0000313" key="7">
    <source>
        <dbReference type="EMBL" id="OGG51624.1"/>
    </source>
</evidence>
<protein>
    <recommendedName>
        <fullName evidence="6">Lipopolysaccharide assembly protein A domain-containing protein</fullName>
    </recommendedName>
</protein>
<evidence type="ECO:0000256" key="4">
    <source>
        <dbReference type="ARBA" id="ARBA00023136"/>
    </source>
</evidence>
<evidence type="ECO:0000256" key="5">
    <source>
        <dbReference type="SAM" id="Phobius"/>
    </source>
</evidence>
<evidence type="ECO:0000256" key="2">
    <source>
        <dbReference type="ARBA" id="ARBA00022692"/>
    </source>
</evidence>
<evidence type="ECO:0000256" key="3">
    <source>
        <dbReference type="ARBA" id="ARBA00022989"/>
    </source>
</evidence>
<name>A0A1F6CR49_9BACT</name>
<organism evidence="7 8">
    <name type="scientific">Candidatus Kaiserbacteria bacterium RIFCSPHIGHO2_01_FULL_54_36b</name>
    <dbReference type="NCBI Taxonomy" id="1798483"/>
    <lineage>
        <taxon>Bacteria</taxon>
        <taxon>Candidatus Kaiseribacteriota</taxon>
    </lineage>
</organism>
<dbReference type="InterPro" id="IPR010445">
    <property type="entry name" value="LapA_dom"/>
</dbReference>
<dbReference type="GO" id="GO:0005886">
    <property type="term" value="C:plasma membrane"/>
    <property type="evidence" value="ECO:0007669"/>
    <property type="project" value="InterPro"/>
</dbReference>
<reference evidence="7 8" key="1">
    <citation type="journal article" date="2016" name="Nat. Commun.">
        <title>Thousands of microbial genomes shed light on interconnected biogeochemical processes in an aquifer system.</title>
        <authorList>
            <person name="Anantharaman K."/>
            <person name="Brown C.T."/>
            <person name="Hug L.A."/>
            <person name="Sharon I."/>
            <person name="Castelle C.J."/>
            <person name="Probst A.J."/>
            <person name="Thomas B.C."/>
            <person name="Singh A."/>
            <person name="Wilkins M.J."/>
            <person name="Karaoz U."/>
            <person name="Brodie E.L."/>
            <person name="Williams K.H."/>
            <person name="Hubbard S.S."/>
            <person name="Banfield J.F."/>
        </authorList>
    </citation>
    <scope>NUCLEOTIDE SEQUENCE [LARGE SCALE GENOMIC DNA]</scope>
</reference>
<keyword evidence="4 5" id="KW-0472">Membrane</keyword>
<proteinExistence type="predicted"/>